<dbReference type="GO" id="GO:0005737">
    <property type="term" value="C:cytoplasm"/>
    <property type="evidence" value="ECO:0007669"/>
    <property type="project" value="UniProtKB-SubCell"/>
</dbReference>
<dbReference type="EMBL" id="MWDB01000024">
    <property type="protein sequence ID" value="OQB41088.1"/>
    <property type="molecule type" value="Genomic_DNA"/>
</dbReference>
<evidence type="ECO:0000256" key="1">
    <source>
        <dbReference type="ARBA" id="ARBA00003452"/>
    </source>
</evidence>
<dbReference type="PANTHER" id="PTHR32294:SF5">
    <property type="entry name" value="DNA POLYMERASE III POLC-TYPE"/>
    <property type="match status" value="1"/>
</dbReference>
<keyword evidence="9 10" id="KW-0239">DNA-directed DNA polymerase</keyword>
<dbReference type="InterPro" id="IPR016195">
    <property type="entry name" value="Pol/histidinol_Pase-like"/>
</dbReference>
<dbReference type="InterPro" id="IPR013520">
    <property type="entry name" value="Ribonucl_H"/>
</dbReference>
<dbReference type="AlphaFoldDB" id="A0A1V5ZM03"/>
<keyword evidence="5 10" id="KW-0235">DNA replication</keyword>
<dbReference type="Pfam" id="PF07733">
    <property type="entry name" value="DNA_pol3_alpha"/>
    <property type="match status" value="2"/>
</dbReference>
<comment type="subcellular location">
    <subcellularLocation>
        <location evidence="10">Cytoplasm</location>
    </subcellularLocation>
</comment>
<dbReference type="Pfam" id="PF02811">
    <property type="entry name" value="PHP"/>
    <property type="match status" value="1"/>
</dbReference>
<dbReference type="GO" id="GO:0008408">
    <property type="term" value="F:3'-5' exonuclease activity"/>
    <property type="evidence" value="ECO:0007669"/>
    <property type="project" value="UniProtKB-UniRule"/>
</dbReference>
<evidence type="ECO:0000256" key="4">
    <source>
        <dbReference type="ARBA" id="ARBA00022695"/>
    </source>
</evidence>
<keyword evidence="4 10" id="KW-0548">Nucleotidyltransferase</keyword>
<dbReference type="Gene3D" id="1.10.150.700">
    <property type="entry name" value="PolC, middle finger domain"/>
    <property type="match status" value="1"/>
</dbReference>
<evidence type="ECO:0000256" key="10">
    <source>
        <dbReference type="HAMAP-Rule" id="MF_00356"/>
    </source>
</evidence>
<reference evidence="13" key="1">
    <citation type="submission" date="2017-02" db="EMBL/GenBank/DDBJ databases">
        <title>Delving into the versatile metabolic prowess of the omnipresent phylum Bacteroidetes.</title>
        <authorList>
            <person name="Nobu M.K."/>
            <person name="Mei R."/>
            <person name="Narihiro T."/>
            <person name="Kuroda K."/>
            <person name="Liu W.-T."/>
        </authorList>
    </citation>
    <scope>NUCLEOTIDE SEQUENCE</scope>
    <source>
        <strain evidence="13">ADurb.Bin160</strain>
    </source>
</reference>
<proteinExistence type="inferred from homology"/>
<dbReference type="GO" id="GO:0006261">
    <property type="term" value="P:DNA-templated DNA replication"/>
    <property type="evidence" value="ECO:0007669"/>
    <property type="project" value="UniProtKB-UniRule"/>
</dbReference>
<dbReference type="NCBIfam" id="TIGR00573">
    <property type="entry name" value="dnaq"/>
    <property type="match status" value="1"/>
</dbReference>
<dbReference type="SUPFAM" id="SSF53098">
    <property type="entry name" value="Ribonuclease H-like"/>
    <property type="match status" value="1"/>
</dbReference>
<evidence type="ECO:0000256" key="2">
    <source>
        <dbReference type="ARBA" id="ARBA00022490"/>
    </source>
</evidence>
<dbReference type="CDD" id="cd06127">
    <property type="entry name" value="DEDDh"/>
    <property type="match status" value="1"/>
</dbReference>
<dbReference type="InterPro" id="IPR006054">
    <property type="entry name" value="DnaQ"/>
</dbReference>
<accession>A0A1V5ZM03</accession>
<dbReference type="HAMAP" id="MF_00356">
    <property type="entry name" value="DNApol_PolC"/>
    <property type="match status" value="1"/>
</dbReference>
<dbReference type="SMART" id="SM00479">
    <property type="entry name" value="EXOIII"/>
    <property type="match status" value="1"/>
</dbReference>
<evidence type="ECO:0000256" key="9">
    <source>
        <dbReference type="ARBA" id="ARBA00022932"/>
    </source>
</evidence>
<comment type="catalytic activity">
    <reaction evidence="10">
        <text>DNA(n) + a 2'-deoxyribonucleoside 5'-triphosphate = DNA(n+1) + diphosphate</text>
        <dbReference type="Rhea" id="RHEA:22508"/>
        <dbReference type="Rhea" id="RHEA-COMP:17339"/>
        <dbReference type="Rhea" id="RHEA-COMP:17340"/>
        <dbReference type="ChEBI" id="CHEBI:33019"/>
        <dbReference type="ChEBI" id="CHEBI:61560"/>
        <dbReference type="ChEBI" id="CHEBI:173112"/>
        <dbReference type="EC" id="2.7.7.7"/>
    </reaction>
</comment>
<dbReference type="InterPro" id="IPR003141">
    <property type="entry name" value="Pol/His_phosphatase_N"/>
</dbReference>
<dbReference type="Gene3D" id="6.10.140.1510">
    <property type="match status" value="1"/>
</dbReference>
<dbReference type="NCBIfam" id="TIGR01405">
    <property type="entry name" value="polC_Gram_pos"/>
    <property type="match status" value="1"/>
</dbReference>
<organism evidence="13">
    <name type="scientific">candidate division CPR1 bacterium ADurb.Bin160</name>
    <dbReference type="NCBI Taxonomy" id="1852826"/>
    <lineage>
        <taxon>Bacteria</taxon>
        <taxon>candidate division CPR1</taxon>
    </lineage>
</organism>
<name>A0A1V5ZM03_9BACT</name>
<evidence type="ECO:0000256" key="7">
    <source>
        <dbReference type="ARBA" id="ARBA00022801"/>
    </source>
</evidence>
<dbReference type="InterPro" id="IPR004013">
    <property type="entry name" value="PHP_dom"/>
</dbReference>
<comment type="caution">
    <text evidence="13">The sequence shown here is derived from an EMBL/GenBank/DDBJ whole genome shotgun (WGS) entry which is preliminary data.</text>
</comment>
<evidence type="ECO:0000313" key="13">
    <source>
        <dbReference type="EMBL" id="OQB41088.1"/>
    </source>
</evidence>
<dbReference type="Gene3D" id="3.30.420.10">
    <property type="entry name" value="Ribonuclease H-like superfamily/Ribonuclease H"/>
    <property type="match status" value="1"/>
</dbReference>
<dbReference type="Gene3D" id="1.10.150.870">
    <property type="match status" value="1"/>
</dbReference>
<dbReference type="EC" id="2.7.7.7" evidence="10"/>
<dbReference type="InterPro" id="IPR012337">
    <property type="entry name" value="RNaseH-like_sf"/>
</dbReference>
<keyword evidence="3 10" id="KW-0808">Transferase</keyword>
<comment type="similarity">
    <text evidence="10">Belongs to the DNA polymerase type-C family. PolC subfamily.</text>
</comment>
<sequence length="1208" mass="138379">MAKMFKECIFAFFMIKRIFGTTKLTDLNMFSDDVKTNNNIKGFVTSLKKESKTTLLVTTDKGTACVVLNGTYDLDVEKNDYVYVCGHISSDNFGRRILLADNIYKFVYDEVKLEELYCTSKYGQMNSLNSIDDLMSMCKKINISTLAITDNMSVQSIPEFYSKAKENNIKPIFGIELNVYNKKLGMINNIKKTEDIELSNLSFVAIDIETTSLSPFDGEIIEFGAVRFVNGIPVARFQELAKPTIQISDTIQKLTNITMEMVSDKRTESEVLKDFLNFIGNDIIVAHNAAFDVGFIDYRSAVLNFEKKEFVYIDTMMTSRFLLQIKSYSLDYVAKHFKLREFEHHRALEDAETCGNIFIKQLEHFRDRNITTLKELESKDFATKESARTYKMIALVKDITGLKNLYKILSEANLNHFYRVAKIPLDYVLENKRGLLLGCCLTEDSDIFKTVMSGFIDDTYKIIKKYDFLSFVPLKSFSSELSSKAKKEIFSFIYSKADDQCKTLIMTSYSKYTTPAQKRAYKALLSYDGYTFDTENHLMSSSTLFENTLKIFENPLIAEDLVFNNKYFLVSKIEDFEPIPKGLHPPILENSDKLLRQLTDAGLKEKYGNCCNEFINKRINHELDSIIKNGYSVLYMIAQKVVAFSNENGYVVGSRGSVGSSFVAHLLNITEVNPLKPHWFCQNCGAVIFNEDEAYEHGFDLPDKICSCGNKMKKDGANIPFETFMGFHGDKIPDIDMNIPDEFQQQSHLFLREFFGESNVFKAGTILTIQEKTAKMMANKYLEKINCPNDYYELEYIASNIEGSKRSTSAHPGGLMIIPASNSVYDFTAIQYPANDSDSMPTTHYEYKYLHDAIVKIDALGHVTGTTIKLLKEFTNTDPMDADLSDKKILKMILNVEELGVSKKEVMCELGTNGIPEFNTPFLQQMLYEANPKSYADLIRIQGISHGEGIWIGNIRDLILEGKAKINQVVTCRDDIMLYLIKCGMSNKDAFDIMERVRKGKGLSEANINLMQKFNVPQWYIDSCAKITYLFPKGHSAAYNNMSYRIAYYKYYYPLEFYAATFSTRSTEFDYDYAFLSVEDLQKELKRFKGTYKQDKKEKDRLMLLSLILEMNLRGYSFDNININKSHYSLFLPQENKKLLLPLNIFNGLGEEVSKNIYNYRLKTVINSEQDLIACKVNKTVLKKLSDCNIISFSQELVNKDLRLTLFG</sequence>
<evidence type="ECO:0000256" key="8">
    <source>
        <dbReference type="ARBA" id="ARBA00022839"/>
    </source>
</evidence>
<dbReference type="InterPro" id="IPR011708">
    <property type="entry name" value="DNA_pol3_alpha_NTPase_dom"/>
</dbReference>
<protein>
    <recommendedName>
        <fullName evidence="10">DNA polymerase III PolC-type</fullName>
        <shortName evidence="10">PolIII</shortName>
        <ecNumber evidence="10">2.7.7.7</ecNumber>
    </recommendedName>
</protein>
<comment type="function">
    <text evidence="1 10">Required for replicative DNA synthesis. This DNA polymerase also exhibits 3' to 5' exonuclease activity.</text>
</comment>
<feature type="domain" description="Exonuclease" evidence="11">
    <location>
        <begin position="202"/>
        <end position="367"/>
    </location>
</feature>
<evidence type="ECO:0000256" key="3">
    <source>
        <dbReference type="ARBA" id="ARBA00022679"/>
    </source>
</evidence>
<dbReference type="Pfam" id="PF17657">
    <property type="entry name" value="DNA_pol3_finger"/>
    <property type="match status" value="1"/>
</dbReference>
<keyword evidence="6 10" id="KW-0540">Nuclease</keyword>
<dbReference type="InterPro" id="IPR036397">
    <property type="entry name" value="RNaseH_sf"/>
</dbReference>
<evidence type="ECO:0000259" key="12">
    <source>
        <dbReference type="SMART" id="SM00481"/>
    </source>
</evidence>
<keyword evidence="8 10" id="KW-0269">Exonuclease</keyword>
<dbReference type="FunFam" id="3.30.420.10:FF:000045">
    <property type="entry name" value="3'-5' exonuclease DinG"/>
    <property type="match status" value="1"/>
</dbReference>
<dbReference type="NCBIfam" id="NF001688">
    <property type="entry name" value="PRK00448.1"/>
    <property type="match status" value="1"/>
</dbReference>
<keyword evidence="7 10" id="KW-0378">Hydrolase</keyword>
<dbReference type="InterPro" id="IPR006308">
    <property type="entry name" value="Pol_III_a_PolC-type_gram_pos"/>
</dbReference>
<evidence type="ECO:0000256" key="5">
    <source>
        <dbReference type="ARBA" id="ARBA00022705"/>
    </source>
</evidence>
<feature type="domain" description="Polymerase/histidinol phosphatase N-terminal" evidence="12">
    <location>
        <begin position="114"/>
        <end position="181"/>
    </location>
</feature>
<keyword evidence="2 10" id="KW-0963">Cytoplasm</keyword>
<dbReference type="GO" id="GO:0003887">
    <property type="term" value="F:DNA-directed DNA polymerase activity"/>
    <property type="evidence" value="ECO:0007669"/>
    <property type="project" value="UniProtKB-UniRule"/>
</dbReference>
<evidence type="ECO:0000256" key="6">
    <source>
        <dbReference type="ARBA" id="ARBA00022722"/>
    </source>
</evidence>
<dbReference type="InterPro" id="IPR040982">
    <property type="entry name" value="DNA_pol3_finger"/>
</dbReference>
<dbReference type="Gene3D" id="3.30.1900.20">
    <property type="match status" value="1"/>
</dbReference>
<dbReference type="SMART" id="SM00481">
    <property type="entry name" value="POLIIIAc"/>
    <property type="match status" value="1"/>
</dbReference>
<dbReference type="Gene3D" id="3.20.20.140">
    <property type="entry name" value="Metal-dependent hydrolases"/>
    <property type="match status" value="2"/>
</dbReference>
<dbReference type="SUPFAM" id="SSF89550">
    <property type="entry name" value="PHP domain-like"/>
    <property type="match status" value="1"/>
</dbReference>
<dbReference type="PANTHER" id="PTHR32294">
    <property type="entry name" value="DNA POLYMERASE III SUBUNIT ALPHA"/>
    <property type="match status" value="1"/>
</dbReference>
<dbReference type="InterPro" id="IPR004805">
    <property type="entry name" value="DnaE2/DnaE/PolC"/>
</dbReference>
<dbReference type="Proteomes" id="UP000485621">
    <property type="component" value="Unassembled WGS sequence"/>
</dbReference>
<gene>
    <name evidence="13" type="primary">polC_2</name>
    <name evidence="10" type="synonym">polC</name>
    <name evidence="13" type="ORF">BWY04_01051</name>
</gene>
<evidence type="ECO:0000259" key="11">
    <source>
        <dbReference type="SMART" id="SM00479"/>
    </source>
</evidence>
<dbReference type="InterPro" id="IPR044923">
    <property type="entry name" value="PolC_middle_finger_sf"/>
</dbReference>
<dbReference type="GO" id="GO:0003677">
    <property type="term" value="F:DNA binding"/>
    <property type="evidence" value="ECO:0007669"/>
    <property type="project" value="UniProtKB-UniRule"/>
</dbReference>
<dbReference type="Pfam" id="PF00929">
    <property type="entry name" value="RNase_T"/>
    <property type="match status" value="1"/>
</dbReference>